<proteinExistence type="predicted"/>
<gene>
    <name evidence="1" type="ordered locus">PUV_18460</name>
</gene>
<organism evidence="1 2">
    <name type="scientific">Parachlamydia acanthamoebae (strain UV7)</name>
    <dbReference type="NCBI Taxonomy" id="765952"/>
    <lineage>
        <taxon>Bacteria</taxon>
        <taxon>Pseudomonadati</taxon>
        <taxon>Chlamydiota</taxon>
        <taxon>Chlamydiia</taxon>
        <taxon>Parachlamydiales</taxon>
        <taxon>Parachlamydiaceae</taxon>
        <taxon>Parachlamydia</taxon>
    </lineage>
</organism>
<dbReference type="STRING" id="765952.PUV_18460"/>
<reference evidence="1 2" key="2">
    <citation type="journal article" date="2011" name="Mol. Biol. Evol.">
        <title>Unity in variety--the pan-genome of the Chlamydiae.</title>
        <authorList>
            <person name="Collingro A."/>
            <person name="Tischler P."/>
            <person name="Weinmaier T."/>
            <person name="Penz T."/>
            <person name="Heinz E."/>
            <person name="Brunham R.C."/>
            <person name="Read T.D."/>
            <person name="Bavoil P.M."/>
            <person name="Sachse K."/>
            <person name="Kahane S."/>
            <person name="Friedman M.G."/>
            <person name="Rattei T."/>
            <person name="Myers G.S."/>
            <person name="Horn M."/>
        </authorList>
    </citation>
    <scope>NUCLEOTIDE SEQUENCE [LARGE SCALE GENOMIC DNA]</scope>
    <source>
        <strain evidence="2">UV7</strain>
    </source>
</reference>
<dbReference type="AlphaFoldDB" id="F8L0P6"/>
<dbReference type="Proteomes" id="UP000000495">
    <property type="component" value="Chromosome"/>
</dbReference>
<keyword evidence="2" id="KW-1185">Reference proteome</keyword>
<protein>
    <submittedName>
        <fullName evidence="1">Uncharacterized protein</fullName>
    </submittedName>
</protein>
<reference key="1">
    <citation type="journal article" date="2011" name="Mol. Biol. Evol.">
        <title>Unity in variety -- the pan-genome of the Chlamydiae.</title>
        <authorList>
            <person name="Collingro A."/>
            <person name="Tischler P."/>
            <person name="Weinmaier T."/>
            <person name="Penz T."/>
            <person name="Heinz E."/>
            <person name="Brunham R.C."/>
            <person name="Read T.D."/>
            <person name="Bavoil P.M."/>
            <person name="Sachse K."/>
            <person name="Kahane S."/>
            <person name="Friedman M.G."/>
            <person name="Rattei T."/>
            <person name="Myers G.S.A."/>
            <person name="Horn M."/>
        </authorList>
    </citation>
    <scope>NUCLEOTIDE SEQUENCE</scope>
    <source>
        <strain>UV7</strain>
    </source>
</reference>
<evidence type="ECO:0000313" key="2">
    <source>
        <dbReference type="Proteomes" id="UP000000495"/>
    </source>
</evidence>
<accession>F8L0P6</accession>
<dbReference type="KEGG" id="puv:PUV_18460"/>
<dbReference type="HOGENOM" id="CLU_3383108_0_0_0"/>
<name>F8L0P6_PARAV</name>
<sequence length="33" mass="3834">MNLNEKVVIFNYAAPAGRIDFLDGFHIEEVVRR</sequence>
<dbReference type="EMBL" id="FR872580">
    <property type="protein sequence ID" value="CCB86796.1"/>
    <property type="molecule type" value="Genomic_DNA"/>
</dbReference>
<evidence type="ECO:0000313" key="1">
    <source>
        <dbReference type="EMBL" id="CCB86796.1"/>
    </source>
</evidence>